<protein>
    <submittedName>
        <fullName evidence="2">Peptidoglycan/xylan/chitin deacetylase (PgdA/CDA1 family)</fullName>
    </submittedName>
</protein>
<keyword evidence="3" id="KW-1185">Reference proteome</keyword>
<name>A0ABT9ZVH8_9BACI</name>
<dbReference type="InterPro" id="IPR011330">
    <property type="entry name" value="Glyco_hydro/deAcase_b/a-brl"/>
</dbReference>
<dbReference type="Gene3D" id="3.20.20.370">
    <property type="entry name" value="Glycoside hydrolase/deacetylase"/>
    <property type="match status" value="1"/>
</dbReference>
<dbReference type="InterPro" id="IPR050248">
    <property type="entry name" value="Polysacc_deacetylase_ArnD"/>
</dbReference>
<dbReference type="InterPro" id="IPR002509">
    <property type="entry name" value="NODB_dom"/>
</dbReference>
<dbReference type="Pfam" id="PF01522">
    <property type="entry name" value="Polysacc_deac_1"/>
    <property type="match status" value="1"/>
</dbReference>
<dbReference type="PROSITE" id="PS51677">
    <property type="entry name" value="NODB"/>
    <property type="match status" value="1"/>
</dbReference>
<evidence type="ECO:0000313" key="3">
    <source>
        <dbReference type="Proteomes" id="UP001230005"/>
    </source>
</evidence>
<dbReference type="SUPFAM" id="SSF88713">
    <property type="entry name" value="Glycoside hydrolase/deacetylase"/>
    <property type="match status" value="1"/>
</dbReference>
<proteinExistence type="predicted"/>
<feature type="domain" description="NodB homology" evidence="1">
    <location>
        <begin position="94"/>
        <end position="287"/>
    </location>
</feature>
<dbReference type="EMBL" id="JAUSUG010000008">
    <property type="protein sequence ID" value="MDQ0254874.1"/>
    <property type="molecule type" value="Genomic_DNA"/>
</dbReference>
<dbReference type="PANTHER" id="PTHR10587:SF134">
    <property type="entry name" value="SECRETED PROTEIN"/>
    <property type="match status" value="1"/>
</dbReference>
<gene>
    <name evidence="2" type="ORF">J2S74_002256</name>
</gene>
<dbReference type="PANTHER" id="PTHR10587">
    <property type="entry name" value="GLYCOSYL TRANSFERASE-RELATED"/>
    <property type="match status" value="1"/>
</dbReference>
<evidence type="ECO:0000259" key="1">
    <source>
        <dbReference type="PROSITE" id="PS51677"/>
    </source>
</evidence>
<sequence>MTLITIITLLTLTVSYALLFDRETKNSLYHIDHLQGNLYNERLLPTTEHFTNRGSVAIPDLDAIKDKWSGNSIEPKYWGERVPGVMNRMDTDERVIALTFDACGGVYGSGYDEKLINFLRKEEIPATLFINARWIKENKEVFLELSNDSLFQIENHGTEHLPLSLKGGTAWGIMGTTGVEEVIREVMGNQELIYSLTGNVPNYYRSGTAYYDEIAVEIVGDLGLTVVNYDILGDAGATYNSTQVRNALLNANPGSIALLHMNQPASGTAVGVMEAIPLLREQGFTFVTLSEFDLTE</sequence>
<dbReference type="Proteomes" id="UP001230005">
    <property type="component" value="Unassembled WGS sequence"/>
</dbReference>
<dbReference type="CDD" id="cd10955">
    <property type="entry name" value="CE4_BH0857_like"/>
    <property type="match status" value="1"/>
</dbReference>
<reference evidence="2 3" key="1">
    <citation type="submission" date="2023-07" db="EMBL/GenBank/DDBJ databases">
        <title>Genomic Encyclopedia of Type Strains, Phase IV (KMG-IV): sequencing the most valuable type-strain genomes for metagenomic binning, comparative biology and taxonomic classification.</title>
        <authorList>
            <person name="Goeker M."/>
        </authorList>
    </citation>
    <scope>NUCLEOTIDE SEQUENCE [LARGE SCALE GENOMIC DNA]</scope>
    <source>
        <strain evidence="2 3">DSM 9768</strain>
    </source>
</reference>
<evidence type="ECO:0000313" key="2">
    <source>
        <dbReference type="EMBL" id="MDQ0254874.1"/>
    </source>
</evidence>
<organism evidence="2 3">
    <name type="scientific">Evansella vedderi</name>
    <dbReference type="NCBI Taxonomy" id="38282"/>
    <lineage>
        <taxon>Bacteria</taxon>
        <taxon>Bacillati</taxon>
        <taxon>Bacillota</taxon>
        <taxon>Bacilli</taxon>
        <taxon>Bacillales</taxon>
        <taxon>Bacillaceae</taxon>
        <taxon>Evansella</taxon>
    </lineage>
</organism>
<comment type="caution">
    <text evidence="2">The sequence shown here is derived from an EMBL/GenBank/DDBJ whole genome shotgun (WGS) entry which is preliminary data.</text>
</comment>
<accession>A0ABT9ZVH8</accession>